<feature type="signal peptide" evidence="1">
    <location>
        <begin position="1"/>
        <end position="26"/>
    </location>
</feature>
<feature type="chain" id="PRO_5015670918" evidence="1">
    <location>
        <begin position="27"/>
        <end position="135"/>
    </location>
</feature>
<keyword evidence="1" id="KW-0732">Signal</keyword>
<reference evidence="2 3" key="1">
    <citation type="submission" date="2018-02" db="EMBL/GenBank/DDBJ databases">
        <title>Comparative genomes isolates from brazilian mangrove.</title>
        <authorList>
            <person name="Araujo J.E."/>
            <person name="Taketani R.G."/>
            <person name="Silva M.C.P."/>
            <person name="Loureco M.V."/>
            <person name="Andreote F.D."/>
        </authorList>
    </citation>
    <scope>NUCLEOTIDE SEQUENCE [LARGE SCALE GENOMIC DNA]</scope>
    <source>
        <strain evidence="2 3">Hex-1 MGV</strain>
    </source>
</reference>
<gene>
    <name evidence="2" type="ORF">C5Y83_10425</name>
</gene>
<dbReference type="Proteomes" id="UP000238322">
    <property type="component" value="Unassembled WGS sequence"/>
</dbReference>
<dbReference type="AlphaFoldDB" id="A0A2S8FVV7"/>
<comment type="caution">
    <text evidence="2">The sequence shown here is derived from an EMBL/GenBank/DDBJ whole genome shotgun (WGS) entry which is preliminary data.</text>
</comment>
<name>A0A2S8FVV7_9BACT</name>
<sequence length="135" mass="15274">MAYPLRILIFSLALIVCSVDFQMTQAEDKVVGIIWQWGMKNKKGKLAWYGKFRATPNGNIWDVPSEGKPKVLGKWKGTEEEVKLEIDKITNPAHVASNGIWEFVLVGKEPKLWQGTHKNLLSGKKTPIVVRMVLD</sequence>
<organism evidence="2 3">
    <name type="scientific">Blastopirellula marina</name>
    <dbReference type="NCBI Taxonomy" id="124"/>
    <lineage>
        <taxon>Bacteria</taxon>
        <taxon>Pseudomonadati</taxon>
        <taxon>Planctomycetota</taxon>
        <taxon>Planctomycetia</taxon>
        <taxon>Pirellulales</taxon>
        <taxon>Pirellulaceae</taxon>
        <taxon>Blastopirellula</taxon>
    </lineage>
</organism>
<evidence type="ECO:0000256" key="1">
    <source>
        <dbReference type="SAM" id="SignalP"/>
    </source>
</evidence>
<dbReference type="EMBL" id="PUHY01000006">
    <property type="protein sequence ID" value="PQO36316.1"/>
    <property type="molecule type" value="Genomic_DNA"/>
</dbReference>
<evidence type="ECO:0000313" key="2">
    <source>
        <dbReference type="EMBL" id="PQO36316.1"/>
    </source>
</evidence>
<proteinExistence type="predicted"/>
<protein>
    <submittedName>
        <fullName evidence="2">Uncharacterized protein</fullName>
    </submittedName>
</protein>
<evidence type="ECO:0000313" key="3">
    <source>
        <dbReference type="Proteomes" id="UP000238322"/>
    </source>
</evidence>
<accession>A0A2S8FVV7</accession>